<protein>
    <submittedName>
        <fullName evidence="1">Uncharacterized protein</fullName>
    </submittedName>
</protein>
<proteinExistence type="predicted"/>
<dbReference type="EMBL" id="LR796687">
    <property type="protein sequence ID" value="CAB4159611.1"/>
    <property type="molecule type" value="Genomic_DNA"/>
</dbReference>
<accession>A0A6J5NQF8</accession>
<evidence type="ECO:0000313" key="1">
    <source>
        <dbReference type="EMBL" id="CAB4159611.1"/>
    </source>
</evidence>
<name>A0A6J5NQF8_9CAUD</name>
<organism evidence="1">
    <name type="scientific">uncultured Caudovirales phage</name>
    <dbReference type="NCBI Taxonomy" id="2100421"/>
    <lineage>
        <taxon>Viruses</taxon>
        <taxon>Duplodnaviria</taxon>
        <taxon>Heunggongvirae</taxon>
        <taxon>Uroviricota</taxon>
        <taxon>Caudoviricetes</taxon>
        <taxon>Peduoviridae</taxon>
        <taxon>Maltschvirus</taxon>
        <taxon>Maltschvirus maltsch</taxon>
    </lineage>
</organism>
<reference evidence="1" key="1">
    <citation type="submission" date="2020-04" db="EMBL/GenBank/DDBJ databases">
        <authorList>
            <person name="Chiriac C."/>
            <person name="Salcher M."/>
            <person name="Ghai R."/>
            <person name="Kavagutti S V."/>
        </authorList>
    </citation>
    <scope>NUCLEOTIDE SEQUENCE</scope>
</reference>
<sequence>MKARKDPRITQFMRERREHLASPEKRVFPEFGTFNCTQQYVEKYYAMNGLVTGSPKDVGIYVGDLFQNLSTEMATL</sequence>
<gene>
    <name evidence="1" type="ORF">UFOVP715_40</name>
</gene>